<organism evidence="2 3">
    <name type="scientific">Actinoplanes sichuanensis</name>
    <dbReference type="NCBI Taxonomy" id="512349"/>
    <lineage>
        <taxon>Bacteria</taxon>
        <taxon>Bacillati</taxon>
        <taxon>Actinomycetota</taxon>
        <taxon>Actinomycetes</taxon>
        <taxon>Micromonosporales</taxon>
        <taxon>Micromonosporaceae</taxon>
        <taxon>Actinoplanes</taxon>
    </lineage>
</organism>
<feature type="compositionally biased region" description="Low complexity" evidence="1">
    <location>
        <begin position="37"/>
        <end position="50"/>
    </location>
</feature>
<reference evidence="3" key="1">
    <citation type="journal article" date="2019" name="Int. J. Syst. Evol. Microbiol.">
        <title>The Global Catalogue of Microorganisms (GCM) 10K type strain sequencing project: providing services to taxonomists for standard genome sequencing and annotation.</title>
        <authorList>
            <consortium name="The Broad Institute Genomics Platform"/>
            <consortium name="The Broad Institute Genome Sequencing Center for Infectious Disease"/>
            <person name="Wu L."/>
            <person name="Ma J."/>
        </authorList>
    </citation>
    <scope>NUCLEOTIDE SEQUENCE [LARGE SCALE GENOMIC DNA]</scope>
    <source>
        <strain evidence="3">CCM 7526</strain>
    </source>
</reference>
<comment type="caution">
    <text evidence="2">The sequence shown here is derived from an EMBL/GenBank/DDBJ whole genome shotgun (WGS) entry which is preliminary data.</text>
</comment>
<dbReference type="RefSeq" id="WP_317795130.1">
    <property type="nucleotide sequence ID" value="NZ_AP028461.1"/>
</dbReference>
<dbReference type="PROSITE" id="PS51257">
    <property type="entry name" value="PROKAR_LIPOPROTEIN"/>
    <property type="match status" value="1"/>
</dbReference>
<keyword evidence="3" id="KW-1185">Reference proteome</keyword>
<evidence type="ECO:0008006" key="4">
    <source>
        <dbReference type="Google" id="ProtNLM"/>
    </source>
</evidence>
<gene>
    <name evidence="2" type="ORF">ACFQ5G_45845</name>
</gene>
<sequence>MHQGKWGIRMRWRWVVVAVMVAVGGCGTNAAGRPEDGAAPAAPVSAGSSPAGPPWYSVVDEGPTISGAVLETTGPGAVPNGWDDENRFSRLWTYTGRVLSVKVDINRADPHADRRQDLQRDAAVSQEAGHLHVPLTGIGDGGIAILAKHLKGAGRAVIRANVYSGNAVASILLPTEGAITTEQDLAAHSAELIAALTEVLDDLRAQ</sequence>
<evidence type="ECO:0000313" key="2">
    <source>
        <dbReference type="EMBL" id="MFD1372694.1"/>
    </source>
</evidence>
<evidence type="ECO:0000256" key="1">
    <source>
        <dbReference type="SAM" id="MobiDB-lite"/>
    </source>
</evidence>
<dbReference type="EMBL" id="JBHTMK010000060">
    <property type="protein sequence ID" value="MFD1372694.1"/>
    <property type="molecule type" value="Genomic_DNA"/>
</dbReference>
<name>A0ABW4APH3_9ACTN</name>
<evidence type="ECO:0000313" key="3">
    <source>
        <dbReference type="Proteomes" id="UP001597183"/>
    </source>
</evidence>
<proteinExistence type="predicted"/>
<dbReference type="Proteomes" id="UP001597183">
    <property type="component" value="Unassembled WGS sequence"/>
</dbReference>
<protein>
    <recommendedName>
        <fullName evidence="4">Lipoprotein</fullName>
    </recommendedName>
</protein>
<feature type="region of interest" description="Disordered" evidence="1">
    <location>
        <begin position="34"/>
        <end position="55"/>
    </location>
</feature>
<accession>A0ABW4APH3</accession>